<sequence>MFYHQDRERYSRFSLKRKGRRKSEDLSFSEREREKREREFSYLRRKPNPVLSLFFLKKKEWFLEMLSGNQK</sequence>
<protein>
    <submittedName>
        <fullName evidence="1">Uncharacterized protein</fullName>
    </submittedName>
</protein>
<dbReference type="AlphaFoldDB" id="A0A6N2KPC9"/>
<reference evidence="1" key="1">
    <citation type="submission" date="2019-03" db="EMBL/GenBank/DDBJ databases">
        <authorList>
            <person name="Mank J."/>
            <person name="Almeida P."/>
        </authorList>
    </citation>
    <scope>NUCLEOTIDE SEQUENCE</scope>
    <source>
        <strain evidence="1">78183</strain>
    </source>
</reference>
<proteinExistence type="predicted"/>
<name>A0A6N2KPC9_SALVM</name>
<gene>
    <name evidence="1" type="ORF">SVIM_LOCUS119354</name>
</gene>
<accession>A0A6N2KPC9</accession>
<dbReference type="EMBL" id="CAADRP010000624">
    <property type="protein sequence ID" value="VFU30470.1"/>
    <property type="molecule type" value="Genomic_DNA"/>
</dbReference>
<organism evidence="1">
    <name type="scientific">Salix viminalis</name>
    <name type="common">Common osier</name>
    <name type="synonym">Basket willow</name>
    <dbReference type="NCBI Taxonomy" id="40686"/>
    <lineage>
        <taxon>Eukaryota</taxon>
        <taxon>Viridiplantae</taxon>
        <taxon>Streptophyta</taxon>
        <taxon>Embryophyta</taxon>
        <taxon>Tracheophyta</taxon>
        <taxon>Spermatophyta</taxon>
        <taxon>Magnoliopsida</taxon>
        <taxon>eudicotyledons</taxon>
        <taxon>Gunneridae</taxon>
        <taxon>Pentapetalae</taxon>
        <taxon>rosids</taxon>
        <taxon>fabids</taxon>
        <taxon>Malpighiales</taxon>
        <taxon>Salicaceae</taxon>
        <taxon>Saliceae</taxon>
        <taxon>Salix</taxon>
    </lineage>
</organism>
<evidence type="ECO:0000313" key="1">
    <source>
        <dbReference type="EMBL" id="VFU30470.1"/>
    </source>
</evidence>